<dbReference type="EMBL" id="UINC01051797">
    <property type="protein sequence ID" value="SVB66389.1"/>
    <property type="molecule type" value="Genomic_DNA"/>
</dbReference>
<feature type="domain" description="Type II/III secretion system secretin-like" evidence="4">
    <location>
        <begin position="7"/>
        <end position="134"/>
    </location>
</feature>
<dbReference type="InterPro" id="IPR050810">
    <property type="entry name" value="Bact_Secretion_Sys_Channel"/>
</dbReference>
<dbReference type="GO" id="GO:0016020">
    <property type="term" value="C:membrane"/>
    <property type="evidence" value="ECO:0007669"/>
    <property type="project" value="UniProtKB-SubCell"/>
</dbReference>
<name>A0A382FUR7_9ZZZZ</name>
<dbReference type="PANTHER" id="PTHR30332">
    <property type="entry name" value="PROBABLE GENERAL SECRETION PATHWAY PROTEIN D"/>
    <property type="match status" value="1"/>
</dbReference>
<keyword evidence="3" id="KW-0472">Membrane</keyword>
<feature type="non-terminal residue" evidence="5">
    <location>
        <position position="1"/>
    </location>
</feature>
<sequence>VTGSFSNTGSASGAMNPFQTIQREQVGVKLTITPQINEGGDSLLLKISQEISNIASSAAGAVDLITNERTIDTTVIVEDGEILVLGGLLEDTLRESEQRVPILGSIPIIGGLFRTKRADLVKTNLMVFIRPKILHDTTQSRFETNTKYNQISEALQGDKIRLIPGATRPSLPPIENDPDAP</sequence>
<dbReference type="GO" id="GO:0015627">
    <property type="term" value="C:type II protein secretion system complex"/>
    <property type="evidence" value="ECO:0007669"/>
    <property type="project" value="TreeGrafter"/>
</dbReference>
<organism evidence="5">
    <name type="scientific">marine metagenome</name>
    <dbReference type="NCBI Taxonomy" id="408172"/>
    <lineage>
        <taxon>unclassified sequences</taxon>
        <taxon>metagenomes</taxon>
        <taxon>ecological metagenomes</taxon>
    </lineage>
</organism>
<dbReference type="PANTHER" id="PTHR30332:SF24">
    <property type="entry name" value="SECRETIN GSPD-RELATED"/>
    <property type="match status" value="1"/>
</dbReference>
<evidence type="ECO:0000256" key="3">
    <source>
        <dbReference type="ARBA" id="ARBA00023136"/>
    </source>
</evidence>
<dbReference type="Pfam" id="PF00263">
    <property type="entry name" value="Secretin"/>
    <property type="match status" value="1"/>
</dbReference>
<dbReference type="InterPro" id="IPR001775">
    <property type="entry name" value="GspD/PilQ"/>
</dbReference>
<gene>
    <name evidence="5" type="ORF">METZ01_LOCUS219243</name>
</gene>
<evidence type="ECO:0000256" key="1">
    <source>
        <dbReference type="ARBA" id="ARBA00004370"/>
    </source>
</evidence>
<evidence type="ECO:0000259" key="4">
    <source>
        <dbReference type="Pfam" id="PF00263"/>
    </source>
</evidence>
<dbReference type="PRINTS" id="PR00811">
    <property type="entry name" value="BCTERIALGSPD"/>
</dbReference>
<reference evidence="5" key="1">
    <citation type="submission" date="2018-05" db="EMBL/GenBank/DDBJ databases">
        <authorList>
            <person name="Lanie J.A."/>
            <person name="Ng W.-L."/>
            <person name="Kazmierczak K.M."/>
            <person name="Andrzejewski T.M."/>
            <person name="Davidsen T.M."/>
            <person name="Wayne K.J."/>
            <person name="Tettelin H."/>
            <person name="Glass J.I."/>
            <person name="Rusch D."/>
            <person name="Podicherti R."/>
            <person name="Tsui H.-C.T."/>
            <person name="Winkler M.E."/>
        </authorList>
    </citation>
    <scope>NUCLEOTIDE SEQUENCE</scope>
</reference>
<evidence type="ECO:0000313" key="5">
    <source>
        <dbReference type="EMBL" id="SVB66389.1"/>
    </source>
</evidence>
<keyword evidence="2" id="KW-0732">Signal</keyword>
<evidence type="ECO:0000256" key="2">
    <source>
        <dbReference type="ARBA" id="ARBA00022729"/>
    </source>
</evidence>
<dbReference type="AlphaFoldDB" id="A0A382FUR7"/>
<protein>
    <recommendedName>
        <fullName evidence="4">Type II/III secretion system secretin-like domain-containing protein</fullName>
    </recommendedName>
</protein>
<proteinExistence type="predicted"/>
<dbReference type="GO" id="GO:0009306">
    <property type="term" value="P:protein secretion"/>
    <property type="evidence" value="ECO:0007669"/>
    <property type="project" value="InterPro"/>
</dbReference>
<comment type="subcellular location">
    <subcellularLocation>
        <location evidence="1">Membrane</location>
    </subcellularLocation>
</comment>
<dbReference type="InterPro" id="IPR004846">
    <property type="entry name" value="T2SS/T3SS_dom"/>
</dbReference>
<accession>A0A382FUR7</accession>